<feature type="region of interest" description="Disordered" evidence="2">
    <location>
        <begin position="388"/>
        <end position="416"/>
    </location>
</feature>
<dbReference type="EMBL" id="MCGE01000004">
    <property type="protein sequence ID" value="ORZ22281.1"/>
    <property type="molecule type" value="Genomic_DNA"/>
</dbReference>
<feature type="repeat" description="TPR" evidence="1">
    <location>
        <begin position="212"/>
        <end position="245"/>
    </location>
</feature>
<dbReference type="PANTHER" id="PTHR28142">
    <property type="entry name" value="MITOCHONDRIAL INNER MEMBRANE I-AAA PROTEASE SUPERCOMPLEX SUBUNIT MGR3-RELATED"/>
    <property type="match status" value="1"/>
</dbReference>
<dbReference type="InterPro" id="IPR040201">
    <property type="entry name" value="Mrg3-like"/>
</dbReference>
<dbReference type="SUPFAM" id="SSF48452">
    <property type="entry name" value="TPR-like"/>
    <property type="match status" value="1"/>
</dbReference>
<dbReference type="Gene3D" id="1.25.40.10">
    <property type="entry name" value="Tetratricopeptide repeat domain"/>
    <property type="match status" value="2"/>
</dbReference>
<dbReference type="OrthoDB" id="10050400at2759"/>
<dbReference type="InterPro" id="IPR011990">
    <property type="entry name" value="TPR-like_helical_dom_sf"/>
</dbReference>
<dbReference type="Pfam" id="PF13181">
    <property type="entry name" value="TPR_8"/>
    <property type="match status" value="1"/>
</dbReference>
<evidence type="ECO:0000256" key="2">
    <source>
        <dbReference type="SAM" id="MobiDB-lite"/>
    </source>
</evidence>
<dbReference type="AlphaFoldDB" id="A0A1X2IVP1"/>
<comment type="caution">
    <text evidence="3">The sequence shown here is derived from an EMBL/GenBank/DDBJ whole genome shotgun (WGS) entry which is preliminary data.</text>
</comment>
<name>A0A1X2IVP1_9FUNG</name>
<sequence>MTTNNANTQKFSTNPYSESIQKLKSQGKLAAKVTGYTLLSVTAATALIWQSYHWYIEYFLSRSPASLNYKAKLLLHGAYFREHVAPDYGMAAFYLEQVLQVALDEQQLDEQDPDLIQLRLRLAYDEWHAGHLFDAITQYTRAWTLLVATTPSSLSTRHHDDMITTAKHLGDLYTRVGDSEKAEEYLTWAFYAVTKPESNNVGDNNGTRLRKINIICSLASLYAMQRQFHLALPLFLQALQSIPDNDDADADSKNGGDGDEQWLCMKAILQNQLSETFYGMGKPKESMGWAQAALSSSSDGMAKYSNAKDCRECGGVVSNNLGKLLEIKGEFDQALVYYKQAQMYASTMDDTSSQMQYDENVVRLEKLTHKDEENATLAQDLLGSKKEDIANNQSKEQQQGWVSWLGGRGDKKKDTK</sequence>
<dbReference type="Proteomes" id="UP000193560">
    <property type="component" value="Unassembled WGS sequence"/>
</dbReference>
<evidence type="ECO:0008006" key="5">
    <source>
        <dbReference type="Google" id="ProtNLM"/>
    </source>
</evidence>
<keyword evidence="1" id="KW-0802">TPR repeat</keyword>
<evidence type="ECO:0000313" key="4">
    <source>
        <dbReference type="Proteomes" id="UP000193560"/>
    </source>
</evidence>
<gene>
    <name evidence="3" type="ORF">BCR42DRAFT_458996</name>
</gene>
<feature type="compositionally biased region" description="Polar residues" evidence="2">
    <location>
        <begin position="390"/>
        <end position="401"/>
    </location>
</feature>
<evidence type="ECO:0000313" key="3">
    <source>
        <dbReference type="EMBL" id="ORZ22281.1"/>
    </source>
</evidence>
<organism evidence="3 4">
    <name type="scientific">Absidia repens</name>
    <dbReference type="NCBI Taxonomy" id="90262"/>
    <lineage>
        <taxon>Eukaryota</taxon>
        <taxon>Fungi</taxon>
        <taxon>Fungi incertae sedis</taxon>
        <taxon>Mucoromycota</taxon>
        <taxon>Mucoromycotina</taxon>
        <taxon>Mucoromycetes</taxon>
        <taxon>Mucorales</taxon>
        <taxon>Cunninghamellaceae</taxon>
        <taxon>Absidia</taxon>
    </lineage>
</organism>
<dbReference type="PANTHER" id="PTHR28142:SF1">
    <property type="entry name" value="MITOCHONDRIAL INNER MEMBRANE I-AAA PROTEASE SUPERCOMPLEX SUBUNIT MGR3-RELATED"/>
    <property type="match status" value="1"/>
</dbReference>
<accession>A0A1X2IVP1</accession>
<protein>
    <recommendedName>
        <fullName evidence="5">TPR-like protein</fullName>
    </recommendedName>
</protein>
<dbReference type="SMART" id="SM00028">
    <property type="entry name" value="TPR"/>
    <property type="match status" value="3"/>
</dbReference>
<evidence type="ECO:0000256" key="1">
    <source>
        <dbReference type="PROSITE-ProRule" id="PRU00339"/>
    </source>
</evidence>
<dbReference type="InterPro" id="IPR019734">
    <property type="entry name" value="TPR_rpt"/>
</dbReference>
<reference evidence="3 4" key="1">
    <citation type="submission" date="2016-07" db="EMBL/GenBank/DDBJ databases">
        <title>Pervasive Adenine N6-methylation of Active Genes in Fungi.</title>
        <authorList>
            <consortium name="DOE Joint Genome Institute"/>
            <person name="Mondo S.J."/>
            <person name="Dannebaum R.O."/>
            <person name="Kuo R.C."/>
            <person name="Labutti K."/>
            <person name="Haridas S."/>
            <person name="Kuo A."/>
            <person name="Salamov A."/>
            <person name="Ahrendt S.R."/>
            <person name="Lipzen A."/>
            <person name="Sullivan W."/>
            <person name="Andreopoulos W.B."/>
            <person name="Clum A."/>
            <person name="Lindquist E."/>
            <person name="Daum C."/>
            <person name="Ramamoorthy G.K."/>
            <person name="Gryganskyi A."/>
            <person name="Culley D."/>
            <person name="Magnuson J.K."/>
            <person name="James T.Y."/>
            <person name="O'Malley M.A."/>
            <person name="Stajich J.E."/>
            <person name="Spatafora J.W."/>
            <person name="Visel A."/>
            <person name="Grigoriev I.V."/>
        </authorList>
    </citation>
    <scope>NUCLEOTIDE SEQUENCE [LARGE SCALE GENOMIC DNA]</scope>
    <source>
        <strain evidence="3 4">NRRL 1336</strain>
    </source>
</reference>
<keyword evidence="4" id="KW-1185">Reference proteome</keyword>
<dbReference type="PROSITE" id="PS50005">
    <property type="entry name" value="TPR"/>
    <property type="match status" value="1"/>
</dbReference>
<proteinExistence type="predicted"/>